<feature type="compositionally biased region" description="Low complexity" evidence="1">
    <location>
        <begin position="820"/>
        <end position="835"/>
    </location>
</feature>
<dbReference type="EMBL" id="CP042997">
    <property type="protein sequence ID" value="QEH36179.1"/>
    <property type="molecule type" value="Genomic_DNA"/>
</dbReference>
<feature type="transmembrane region" description="Helical" evidence="2">
    <location>
        <begin position="739"/>
        <end position="763"/>
    </location>
</feature>
<feature type="region of interest" description="Disordered" evidence="1">
    <location>
        <begin position="814"/>
        <end position="837"/>
    </location>
</feature>
<feature type="transmembrane region" description="Helical" evidence="2">
    <location>
        <begin position="682"/>
        <end position="705"/>
    </location>
</feature>
<feature type="compositionally biased region" description="Low complexity" evidence="1">
    <location>
        <begin position="52"/>
        <end position="68"/>
    </location>
</feature>
<feature type="region of interest" description="Disordered" evidence="1">
    <location>
        <begin position="41"/>
        <end position="68"/>
    </location>
</feature>
<feature type="transmembrane region" description="Helical" evidence="2">
    <location>
        <begin position="848"/>
        <end position="869"/>
    </location>
</feature>
<evidence type="ECO:0000313" key="4">
    <source>
        <dbReference type="Proteomes" id="UP000324233"/>
    </source>
</evidence>
<evidence type="ECO:0000256" key="2">
    <source>
        <dbReference type="SAM" id="Phobius"/>
    </source>
</evidence>
<organism evidence="3 4">
    <name type="scientific">Aquisphaera giovannonii</name>
    <dbReference type="NCBI Taxonomy" id="406548"/>
    <lineage>
        <taxon>Bacteria</taxon>
        <taxon>Pseudomonadati</taxon>
        <taxon>Planctomycetota</taxon>
        <taxon>Planctomycetia</taxon>
        <taxon>Isosphaerales</taxon>
        <taxon>Isosphaeraceae</taxon>
        <taxon>Aquisphaera</taxon>
    </lineage>
</organism>
<dbReference type="Proteomes" id="UP000324233">
    <property type="component" value="Chromosome"/>
</dbReference>
<accession>A0A5B9W7R8</accession>
<feature type="transmembrane region" description="Helical" evidence="2">
    <location>
        <begin position="889"/>
        <end position="914"/>
    </location>
</feature>
<proteinExistence type="predicted"/>
<reference evidence="3 4" key="1">
    <citation type="submission" date="2019-08" db="EMBL/GenBank/DDBJ databases">
        <title>Deep-cultivation of Planctomycetes and their phenomic and genomic characterization uncovers novel biology.</title>
        <authorList>
            <person name="Wiegand S."/>
            <person name="Jogler M."/>
            <person name="Boedeker C."/>
            <person name="Pinto D."/>
            <person name="Vollmers J."/>
            <person name="Rivas-Marin E."/>
            <person name="Kohn T."/>
            <person name="Peeters S.H."/>
            <person name="Heuer A."/>
            <person name="Rast P."/>
            <person name="Oberbeckmann S."/>
            <person name="Bunk B."/>
            <person name="Jeske O."/>
            <person name="Meyerdierks A."/>
            <person name="Storesund J.E."/>
            <person name="Kallscheuer N."/>
            <person name="Luecker S."/>
            <person name="Lage O.M."/>
            <person name="Pohl T."/>
            <person name="Merkel B.J."/>
            <person name="Hornburger P."/>
            <person name="Mueller R.-W."/>
            <person name="Bruemmer F."/>
            <person name="Labrenz M."/>
            <person name="Spormann A.M."/>
            <person name="Op den Camp H."/>
            <person name="Overmann J."/>
            <person name="Amann R."/>
            <person name="Jetten M.S.M."/>
            <person name="Mascher T."/>
            <person name="Medema M.H."/>
            <person name="Devos D.P."/>
            <person name="Kaster A.-K."/>
            <person name="Ovreas L."/>
            <person name="Rohde M."/>
            <person name="Galperin M.Y."/>
            <person name="Jogler C."/>
        </authorList>
    </citation>
    <scope>NUCLEOTIDE SEQUENCE [LARGE SCALE GENOMIC DNA]</scope>
    <source>
        <strain evidence="3 4">OJF2</strain>
    </source>
</reference>
<evidence type="ECO:0000313" key="3">
    <source>
        <dbReference type="EMBL" id="QEH36179.1"/>
    </source>
</evidence>
<sequence>MADSDPKKLTDALKGGTGQAPMITLVLLLATTVSVFNLSSGKPAGSASGTQPAEAPAPAAPPTAAAPAVDDADALESLDPLIRFLNLGSTPPTLEALGNALDGYRVTTLIATLSDPKDSRLGYDFDMATEAIQRAIESEGYSLDRFRYPWLDPGPAPAAPAVAAVPAPAPAAPAATPAPSPTPATPKAATPAAAPAPAPATVHPVAVIVAPPAAPAKGPRYERQPGVILFRIDRPAPEPDKAPAPQELLLLLLVGETPTWGIQQQALSTSLDIAWELDFKRNLKDFDRDPAIRILAPTYSGTADSMTRVFRAWGARPGRELARIWVCSGAATTVDKVAFERNSLPAKVLYAATVIPDEILLRSLFRYMAHPSGHEDPTAPPLPRGKIALLVESGSGYGISVGQGYGTSGKTEQSRQIISIPFPSQIAQVRASQAGADAAAAKGRVSIPFDPPTGRQNDRLPALSPKMTIATDSLILANILATISSEDIRYLGIVATDILDVIYLTRLIRENCPDVQIFLVGSDLRYTDPSFTLDFRGTIIASSYPLDARAQVWSFPFEGSTERRLFANEFDLGRYNAGLVLLNGVKDPNHEDRLVVDSSKAEDLLIYGRPFVATFMDSVNRRPQVWINQVGQFNVWPLQVLSLNECDTTLRAQAEDLIPAVASLDPMAESKKDLHFRYDFPLVWKLFFCAGTFLVYAMVGLFLYTHTRGGRASSRTSVFDPLLQRLDATRDDRPRKRGFLVALALTSAAIPYCLLAAPVDVALPPRVAPAGEGEVRLVVGMDIYALAAVGVLTMLGMLVPLSLCAYESLRRRRGGRPEGAADPSATPPAQAAPPARDGDRWLTAEGGAYRGMTFLVAATGIACILYRLYQFAVLRPSMPNDWMALDRSAHLLGGISPIVPVGCLGAAIFWWAYLELKRIYSYPLLRRGVDLLSLEGMKFSKDSPWRQIIPRMNARFRFCVDLLEYPVSILISKNLPLAGLMLAAAGGILAFVWGVVWPRFITTPDGRLFDLLVMLGFMGYLLLLLYSQVRYLWLWKSLMQLFRQVSLLPMADAFGSIPPRVAAKFGRFLRTSLHDDADLEIPLQQCRLLLGTSGGAAGTPGNSSAQEALRALVAIHEPGTDMERFEIVSTGCVRPVISMAWPHRTLEQSYGGSMGGPAAPAPPASADEKADEKAATAGLDPATIQWLSAAEGLLALRIVYLVSQFAAPLRSMSSQLIYGPILLLLAIAWYPFHPQSLMAIMIWVFIICGVLATLLVLFQIERDDFVSRVSRTAPNALKLDQNMISNLAPYVVPVAGFLFTAFPSLGFWIGSLLEPIGRAVK</sequence>
<feature type="transmembrane region" description="Helical" evidence="2">
    <location>
        <begin position="1238"/>
        <end position="1258"/>
    </location>
</feature>
<name>A0A5B9W7R8_9BACT</name>
<dbReference type="PANTHER" id="PTHR48125">
    <property type="entry name" value="LP07818P1"/>
    <property type="match status" value="1"/>
</dbReference>
<feature type="region of interest" description="Disordered" evidence="1">
    <location>
        <begin position="1151"/>
        <end position="1172"/>
    </location>
</feature>
<feature type="transmembrane region" description="Helical" evidence="2">
    <location>
        <begin position="1216"/>
        <end position="1232"/>
    </location>
</feature>
<feature type="compositionally biased region" description="Pro residues" evidence="1">
    <location>
        <begin position="169"/>
        <end position="184"/>
    </location>
</feature>
<feature type="transmembrane region" description="Helical" evidence="2">
    <location>
        <begin position="1287"/>
        <end position="1309"/>
    </location>
</feature>
<protein>
    <submittedName>
        <fullName evidence="3">Uncharacterized protein</fullName>
    </submittedName>
</protein>
<gene>
    <name evidence="3" type="ORF">OJF2_47390</name>
</gene>
<keyword evidence="4" id="KW-1185">Reference proteome</keyword>
<feature type="transmembrane region" description="Helical" evidence="2">
    <location>
        <begin position="783"/>
        <end position="806"/>
    </location>
</feature>
<dbReference type="KEGG" id="agv:OJF2_47390"/>
<feature type="transmembrane region" description="Helical" evidence="2">
    <location>
        <begin position="1008"/>
        <end position="1026"/>
    </location>
</feature>
<feature type="compositionally biased region" description="Low complexity" evidence="1">
    <location>
        <begin position="185"/>
        <end position="196"/>
    </location>
</feature>
<keyword evidence="2" id="KW-1133">Transmembrane helix</keyword>
<dbReference type="RefSeq" id="WP_168221997.1">
    <property type="nucleotide sequence ID" value="NZ_CP042997.1"/>
</dbReference>
<keyword evidence="2" id="KW-0812">Transmembrane</keyword>
<keyword evidence="2" id="KW-0472">Membrane</keyword>
<feature type="transmembrane region" description="Helical" evidence="2">
    <location>
        <begin position="975"/>
        <end position="996"/>
    </location>
</feature>
<feature type="region of interest" description="Disordered" evidence="1">
    <location>
        <begin position="169"/>
        <end position="196"/>
    </location>
</feature>
<dbReference type="PANTHER" id="PTHR48125:SF10">
    <property type="entry name" value="OS12G0136300 PROTEIN"/>
    <property type="match status" value="1"/>
</dbReference>
<evidence type="ECO:0000256" key="1">
    <source>
        <dbReference type="SAM" id="MobiDB-lite"/>
    </source>
</evidence>